<feature type="domain" description="PDZ" evidence="3">
    <location>
        <begin position="307"/>
        <end position="375"/>
    </location>
</feature>
<gene>
    <name evidence="4" type="ORF">CHS0354_020154</name>
</gene>
<dbReference type="AlphaFoldDB" id="A0AAE0VPR0"/>
<reference evidence="4" key="2">
    <citation type="journal article" date="2021" name="Genome Biol. Evol.">
        <title>Developing a high-quality reference genome for a parasitic bivalve with doubly uniparental inheritance (Bivalvia: Unionida).</title>
        <authorList>
            <person name="Smith C.H."/>
        </authorList>
    </citation>
    <scope>NUCLEOTIDE SEQUENCE</scope>
    <source>
        <strain evidence="4">CHS0354</strain>
        <tissue evidence="4">Mantle</tissue>
    </source>
</reference>
<evidence type="ECO:0000256" key="2">
    <source>
        <dbReference type="SAM" id="MobiDB-lite"/>
    </source>
</evidence>
<organism evidence="4 5">
    <name type="scientific">Potamilus streckersoni</name>
    <dbReference type="NCBI Taxonomy" id="2493646"/>
    <lineage>
        <taxon>Eukaryota</taxon>
        <taxon>Metazoa</taxon>
        <taxon>Spiralia</taxon>
        <taxon>Lophotrochozoa</taxon>
        <taxon>Mollusca</taxon>
        <taxon>Bivalvia</taxon>
        <taxon>Autobranchia</taxon>
        <taxon>Heteroconchia</taxon>
        <taxon>Palaeoheterodonta</taxon>
        <taxon>Unionida</taxon>
        <taxon>Unionoidea</taxon>
        <taxon>Unionidae</taxon>
        <taxon>Ambleminae</taxon>
        <taxon>Lampsilini</taxon>
        <taxon>Potamilus</taxon>
    </lineage>
</organism>
<dbReference type="Gene3D" id="2.30.42.10">
    <property type="match status" value="3"/>
</dbReference>
<name>A0AAE0VPR0_9BIVA</name>
<evidence type="ECO:0000313" key="4">
    <source>
        <dbReference type="EMBL" id="KAK3585436.1"/>
    </source>
</evidence>
<dbReference type="PANTHER" id="PTHR14191:SF28">
    <property type="entry name" value="GH04176P-RELATED"/>
    <property type="match status" value="1"/>
</dbReference>
<dbReference type="CDD" id="cd06768">
    <property type="entry name" value="PDZ_NHERF-like"/>
    <property type="match status" value="3"/>
</dbReference>
<dbReference type="Proteomes" id="UP001195483">
    <property type="component" value="Unassembled WGS sequence"/>
</dbReference>
<dbReference type="Pfam" id="PF00595">
    <property type="entry name" value="PDZ"/>
    <property type="match status" value="3"/>
</dbReference>
<dbReference type="InterPro" id="IPR051067">
    <property type="entry name" value="NHER"/>
</dbReference>
<reference evidence="4" key="3">
    <citation type="submission" date="2023-05" db="EMBL/GenBank/DDBJ databases">
        <authorList>
            <person name="Smith C.H."/>
        </authorList>
    </citation>
    <scope>NUCLEOTIDE SEQUENCE</scope>
    <source>
        <strain evidence="4">CHS0354</strain>
        <tissue evidence="4">Mantle</tissue>
    </source>
</reference>
<evidence type="ECO:0000256" key="1">
    <source>
        <dbReference type="ARBA" id="ARBA00022737"/>
    </source>
</evidence>
<feature type="compositionally biased region" description="Basic and acidic residues" evidence="2">
    <location>
        <begin position="405"/>
        <end position="423"/>
    </location>
</feature>
<evidence type="ECO:0000259" key="3">
    <source>
        <dbReference type="PROSITE" id="PS50106"/>
    </source>
</evidence>
<dbReference type="PROSITE" id="PS50106">
    <property type="entry name" value="PDZ"/>
    <property type="match status" value="3"/>
</dbReference>
<proteinExistence type="predicted"/>
<feature type="compositionally biased region" description="Basic and acidic residues" evidence="2">
    <location>
        <begin position="468"/>
        <end position="484"/>
    </location>
</feature>
<dbReference type="InterPro" id="IPR036034">
    <property type="entry name" value="PDZ_sf"/>
</dbReference>
<feature type="region of interest" description="Disordered" evidence="2">
    <location>
        <begin position="397"/>
        <end position="484"/>
    </location>
</feature>
<dbReference type="EMBL" id="JAEAOA010001226">
    <property type="protein sequence ID" value="KAK3585436.1"/>
    <property type="molecule type" value="Genomic_DNA"/>
</dbReference>
<keyword evidence="5" id="KW-1185">Reference proteome</keyword>
<dbReference type="GO" id="GO:0043495">
    <property type="term" value="F:protein-membrane adaptor activity"/>
    <property type="evidence" value="ECO:0007669"/>
    <property type="project" value="TreeGrafter"/>
</dbReference>
<reference evidence="4" key="1">
    <citation type="journal article" date="2021" name="Genome Biol. Evol.">
        <title>A High-Quality Reference Genome for a Parasitic Bivalve with Doubly Uniparental Inheritance (Bivalvia: Unionida).</title>
        <authorList>
            <person name="Smith C.H."/>
        </authorList>
    </citation>
    <scope>NUCLEOTIDE SEQUENCE</scope>
    <source>
        <strain evidence="4">CHS0354</strain>
    </source>
</reference>
<dbReference type="SMART" id="SM00228">
    <property type="entry name" value="PDZ"/>
    <property type="match status" value="3"/>
</dbReference>
<dbReference type="InterPro" id="IPR001478">
    <property type="entry name" value="PDZ"/>
</dbReference>
<protein>
    <recommendedName>
        <fullName evidence="3">PDZ domain-containing protein</fullName>
    </recommendedName>
</protein>
<feature type="compositionally biased region" description="Polar residues" evidence="2">
    <location>
        <begin position="437"/>
        <end position="451"/>
    </location>
</feature>
<accession>A0AAE0VPR0</accession>
<feature type="region of interest" description="Disordered" evidence="2">
    <location>
        <begin position="117"/>
        <end position="157"/>
    </location>
</feature>
<comment type="caution">
    <text evidence="4">The sequence shown here is derived from an EMBL/GenBank/DDBJ whole genome shotgun (WGS) entry which is preliminary data.</text>
</comment>
<dbReference type="GO" id="GO:0016324">
    <property type="term" value="C:apical plasma membrane"/>
    <property type="evidence" value="ECO:0007669"/>
    <property type="project" value="TreeGrafter"/>
</dbReference>
<evidence type="ECO:0000313" key="5">
    <source>
        <dbReference type="Proteomes" id="UP001195483"/>
    </source>
</evidence>
<dbReference type="SUPFAM" id="SSF50156">
    <property type="entry name" value="PDZ domain-like"/>
    <property type="match status" value="3"/>
</dbReference>
<keyword evidence="1" id="KW-0677">Repeat</keyword>
<feature type="compositionally biased region" description="Basic and acidic residues" evidence="2">
    <location>
        <begin position="125"/>
        <end position="143"/>
    </location>
</feature>
<dbReference type="GO" id="GO:0072659">
    <property type="term" value="P:protein localization to plasma membrane"/>
    <property type="evidence" value="ECO:0007669"/>
    <property type="project" value="TreeGrafter"/>
</dbReference>
<feature type="compositionally biased region" description="Acidic residues" evidence="2">
    <location>
        <begin position="144"/>
        <end position="154"/>
    </location>
</feature>
<dbReference type="PANTHER" id="PTHR14191">
    <property type="entry name" value="PDZ DOMAIN CONTAINING PROTEIN"/>
    <property type="match status" value="1"/>
</dbReference>
<sequence>MANDYHPRLCHIRKWPDFQGYGFNLHAEKGRAGQYIGKVDDDSPAQAGGLREGDRIVEINNVNIGNENHQQVVSRIKAGYEGILDEVALLVVDPEADKYFKEEKIVVRNDMAEVVRMETPPRPGQQDHRPEENSIENHEHEQEPEPEPEPEEPEEHVKAEYNNKVETTPRQSNIYPRLCHIIKWPDFNGYGFNLHADKENRQFIGQVDDDSPAEAAGLKMGDRIIEVNGVNIEEESHKEVIQRVKDGGNETRFLVVDKEADQYYKNNGIQVRGDLPEVKYIATPNKENSPFFPRLCHICKWPEFQGYGFNLHSDKSGQFIGKIDDGSPAEVAGLREGDRIIEVNGVNIESENNQQVIARIKEGGDETKLLVVDKAADNYYKSNNIIVKGDMTGVKHLTSAKKGTPGHDEKPGKHLNGETRQSEPVKSTPVTKEAPRPTSSPDTNGGLNLNLSAKEMRERLAQRKKKDVKSNMDFRSKYEIFQKM</sequence>
<feature type="domain" description="PDZ" evidence="3">
    <location>
        <begin position="9"/>
        <end position="77"/>
    </location>
</feature>
<feature type="domain" description="PDZ" evidence="3">
    <location>
        <begin position="190"/>
        <end position="259"/>
    </location>
</feature>